<organism evidence="1 2">
    <name type="scientific">Strongylus vulgaris</name>
    <name type="common">Blood worm</name>
    <dbReference type="NCBI Taxonomy" id="40348"/>
    <lineage>
        <taxon>Eukaryota</taxon>
        <taxon>Metazoa</taxon>
        <taxon>Ecdysozoa</taxon>
        <taxon>Nematoda</taxon>
        <taxon>Chromadorea</taxon>
        <taxon>Rhabditida</taxon>
        <taxon>Rhabditina</taxon>
        <taxon>Rhabditomorpha</taxon>
        <taxon>Strongyloidea</taxon>
        <taxon>Strongylidae</taxon>
        <taxon>Strongylus</taxon>
    </lineage>
</organism>
<sequence length="171" mass="18145">MSDDLPQDIRKIIAAQSDSTNLPKSLILPVLPKIAASSARSGAVAKVKAESLSSSTSELSTLPRLTDGIENMGLITPSRTKPILVTGNYELKHTIIPDHALLGSARSTARDNGGGSIGADEFATKNDFDKTFVIRKEKPISEDSISQVDLKFATIPNSLPGVSSCQGHYVL</sequence>
<proteinExistence type="predicted"/>
<reference evidence="1 2" key="1">
    <citation type="submission" date="2018-11" db="EMBL/GenBank/DDBJ databases">
        <authorList>
            <consortium name="Pathogen Informatics"/>
        </authorList>
    </citation>
    <scope>NUCLEOTIDE SEQUENCE [LARGE SCALE GENOMIC DNA]</scope>
</reference>
<gene>
    <name evidence="1" type="ORF">SVUK_LOCUS8079</name>
</gene>
<dbReference type="EMBL" id="UYYB01028764">
    <property type="protein sequence ID" value="VDM73081.1"/>
    <property type="molecule type" value="Genomic_DNA"/>
</dbReference>
<dbReference type="AlphaFoldDB" id="A0A3P7IJ13"/>
<protein>
    <submittedName>
        <fullName evidence="1">Uncharacterized protein</fullName>
    </submittedName>
</protein>
<keyword evidence="2" id="KW-1185">Reference proteome</keyword>
<name>A0A3P7IJ13_STRVU</name>
<accession>A0A3P7IJ13</accession>
<dbReference type="OrthoDB" id="5778779at2759"/>
<evidence type="ECO:0000313" key="1">
    <source>
        <dbReference type="EMBL" id="VDM73081.1"/>
    </source>
</evidence>
<dbReference type="Proteomes" id="UP000270094">
    <property type="component" value="Unassembled WGS sequence"/>
</dbReference>
<evidence type="ECO:0000313" key="2">
    <source>
        <dbReference type="Proteomes" id="UP000270094"/>
    </source>
</evidence>